<dbReference type="Gene3D" id="1.25.40.10">
    <property type="entry name" value="Tetratricopeptide repeat domain"/>
    <property type="match status" value="2"/>
</dbReference>
<feature type="repeat" description="TPR" evidence="2">
    <location>
        <begin position="230"/>
        <end position="263"/>
    </location>
</feature>
<organism evidence="3 4">
    <name type="scientific">Adonisia turfae CCMR0082</name>
    <dbReference type="NCBI Taxonomy" id="2304604"/>
    <lineage>
        <taxon>Bacteria</taxon>
        <taxon>Bacillati</taxon>
        <taxon>Cyanobacteriota</taxon>
        <taxon>Adonisia</taxon>
        <taxon>Adonisia turfae</taxon>
    </lineage>
</organism>
<evidence type="ECO:0000256" key="2">
    <source>
        <dbReference type="PROSITE-ProRule" id="PRU00339"/>
    </source>
</evidence>
<accession>A0A6M0SGT2</accession>
<dbReference type="PANTHER" id="PTHR19879">
    <property type="entry name" value="TRANSCRIPTION INITIATION FACTOR TFIID"/>
    <property type="match status" value="1"/>
</dbReference>
<feature type="repeat" description="TPR" evidence="2">
    <location>
        <begin position="279"/>
        <end position="312"/>
    </location>
</feature>
<gene>
    <name evidence="3" type="ORF">D0962_33935</name>
</gene>
<keyword evidence="2" id="KW-0802">TPR repeat</keyword>
<dbReference type="AlphaFoldDB" id="A0A6M0SGT2"/>
<dbReference type="SUPFAM" id="SSF50998">
    <property type="entry name" value="Quinoprotein alcohol dehydrogenase-like"/>
    <property type="match status" value="1"/>
</dbReference>
<protein>
    <submittedName>
        <fullName evidence="3">Uncharacterized protein</fullName>
    </submittedName>
</protein>
<dbReference type="InterPro" id="IPR019734">
    <property type="entry name" value="TPR_rpt"/>
</dbReference>
<dbReference type="EMBL" id="QZCE01000002">
    <property type="protein sequence ID" value="NEZ67705.1"/>
    <property type="molecule type" value="Genomic_DNA"/>
</dbReference>
<dbReference type="PANTHER" id="PTHR19879:SF9">
    <property type="entry name" value="TRANSCRIPTION INITIATION FACTOR TFIID SUBUNIT 5"/>
    <property type="match status" value="1"/>
</dbReference>
<dbReference type="InterPro" id="IPR001680">
    <property type="entry name" value="WD40_rpt"/>
</dbReference>
<evidence type="ECO:0000313" key="3">
    <source>
        <dbReference type="EMBL" id="NEZ67705.1"/>
    </source>
</evidence>
<dbReference type="Gene3D" id="2.130.10.10">
    <property type="entry name" value="YVTN repeat-like/Quinoprotein amine dehydrogenase"/>
    <property type="match status" value="1"/>
</dbReference>
<reference evidence="3 4" key="1">
    <citation type="journal article" date="2020" name="Microb. Ecol.">
        <title>Ecogenomics of the Marine Benthic Filamentous Cyanobacterium Adonisia.</title>
        <authorList>
            <person name="Walter J.M."/>
            <person name="Coutinho F.H."/>
            <person name="Leomil L."/>
            <person name="Hargreaves P.I."/>
            <person name="Campeao M.E."/>
            <person name="Vieira V.V."/>
            <person name="Silva B.S."/>
            <person name="Fistarol G.O."/>
            <person name="Salomon P.S."/>
            <person name="Sawabe T."/>
            <person name="Mino S."/>
            <person name="Hosokawa M."/>
            <person name="Miyashita H."/>
            <person name="Maruyama F."/>
            <person name="van Verk M.C."/>
            <person name="Dutilh B.E."/>
            <person name="Thompson C.C."/>
            <person name="Thompson F.L."/>
        </authorList>
    </citation>
    <scope>NUCLEOTIDE SEQUENCE [LARGE SCALE GENOMIC DNA]</scope>
    <source>
        <strain evidence="3 4">CCMR0082</strain>
    </source>
</reference>
<dbReference type="InterPro" id="IPR015943">
    <property type="entry name" value="WD40/YVTN_repeat-like_dom_sf"/>
</dbReference>
<dbReference type="InterPro" id="IPR011990">
    <property type="entry name" value="TPR-like_helical_dom_sf"/>
</dbReference>
<dbReference type="SUPFAM" id="SSF48452">
    <property type="entry name" value="TPR-like"/>
    <property type="match status" value="1"/>
</dbReference>
<evidence type="ECO:0000313" key="4">
    <source>
        <dbReference type="Proteomes" id="UP000473574"/>
    </source>
</evidence>
<evidence type="ECO:0000256" key="1">
    <source>
        <dbReference type="PROSITE-ProRule" id="PRU00221"/>
    </source>
</evidence>
<dbReference type="Proteomes" id="UP000473574">
    <property type="component" value="Unassembled WGS sequence"/>
</dbReference>
<dbReference type="PROSITE" id="PS50082">
    <property type="entry name" value="WD_REPEATS_2"/>
    <property type="match status" value="1"/>
</dbReference>
<dbReference type="InterPro" id="IPR011047">
    <property type="entry name" value="Quinoprotein_ADH-like_sf"/>
</dbReference>
<dbReference type="SMART" id="SM00028">
    <property type="entry name" value="TPR"/>
    <property type="match status" value="3"/>
</dbReference>
<dbReference type="SMART" id="SM00320">
    <property type="entry name" value="WD40"/>
    <property type="match status" value="3"/>
</dbReference>
<feature type="repeat" description="WD" evidence="1">
    <location>
        <begin position="70"/>
        <end position="111"/>
    </location>
</feature>
<name>A0A6M0SGT2_9CYAN</name>
<dbReference type="PROSITE" id="PS50005">
    <property type="entry name" value="TPR"/>
    <property type="match status" value="2"/>
</dbReference>
<comment type="caution">
    <text evidence="3">The sequence shown here is derived from an EMBL/GenBank/DDBJ whole genome shotgun (WGS) entry which is preliminary data.</text>
</comment>
<dbReference type="Pfam" id="PF13181">
    <property type="entry name" value="TPR_8"/>
    <property type="match status" value="1"/>
</dbReference>
<sequence length="471" mass="52578">MSPAGSTIVTYQNEGPVVLWKTDGTKISELTDKGQDYQLVNFSPDGQMLALLSQAALQLWDATTGKLITEFEHSAAFKTLAFSSDSQRLAVSTTDSLVHIWKQTEPQLFATLAGHTNQVDFLEFSFDNQQLFTVSKNETVIRRLKELKDLETLTDRACKQVQAYLVTHPEKLEKLEICQNDAIKTAAAPAWERRGKSLMAEGNEEDALKAFRKADRWQKLELTPEEKAQKASLINQGKELAAKGEVTAAVSKYDQALKLDPMDASLNFESELRTNELAAEALIKEGDDLIAANNMSAAVEKFEQALELSPDSLKTEADLYANQKMASLLLDKARNLMWDGDEAEISDSLDLHAEAVSLDPDITVTYFDYIDFCASGSIYGLAEKVLGLCEHAVKLTPDFQKHWPRSFRGLARAQIGDTNGALSDWEFVLKSEDALDDYPEYFNNASDWVETLQKGENPFTPEVLAELKRLW</sequence>
<dbReference type="Pfam" id="PF00400">
    <property type="entry name" value="WD40"/>
    <property type="match status" value="2"/>
</dbReference>
<keyword evidence="1" id="KW-0853">WD repeat</keyword>
<proteinExistence type="predicted"/>